<dbReference type="InterPro" id="IPR035897">
    <property type="entry name" value="Toll_tir_struct_dom_sf"/>
</dbReference>
<gene>
    <name evidence="2" type="ORF">CDL15_Pgr020253</name>
</gene>
<evidence type="ECO:0000313" key="2">
    <source>
        <dbReference type="EMBL" id="OWM62959.1"/>
    </source>
</evidence>
<feature type="domain" description="TIR" evidence="1">
    <location>
        <begin position="2"/>
        <end position="57"/>
    </location>
</feature>
<name>A0A218VRM0_PUNGR</name>
<organism evidence="2 3">
    <name type="scientific">Punica granatum</name>
    <name type="common">Pomegranate</name>
    <dbReference type="NCBI Taxonomy" id="22663"/>
    <lineage>
        <taxon>Eukaryota</taxon>
        <taxon>Viridiplantae</taxon>
        <taxon>Streptophyta</taxon>
        <taxon>Embryophyta</taxon>
        <taxon>Tracheophyta</taxon>
        <taxon>Spermatophyta</taxon>
        <taxon>Magnoliopsida</taxon>
        <taxon>eudicotyledons</taxon>
        <taxon>Gunneridae</taxon>
        <taxon>Pentapetalae</taxon>
        <taxon>rosids</taxon>
        <taxon>malvids</taxon>
        <taxon>Myrtales</taxon>
        <taxon>Lythraceae</taxon>
        <taxon>Punica</taxon>
    </lineage>
</organism>
<dbReference type="AlphaFoldDB" id="A0A218VRM0"/>
<dbReference type="GO" id="GO:0007165">
    <property type="term" value="P:signal transduction"/>
    <property type="evidence" value="ECO:0007669"/>
    <property type="project" value="InterPro"/>
</dbReference>
<dbReference type="EMBL" id="MTKT01006319">
    <property type="protein sequence ID" value="OWM62959.1"/>
    <property type="molecule type" value="Genomic_DNA"/>
</dbReference>
<accession>A0A218VRM0</accession>
<comment type="caution">
    <text evidence="2">The sequence shown here is derived from an EMBL/GenBank/DDBJ whole genome shotgun (WGS) entry which is preliminary data.</text>
</comment>
<dbReference type="SUPFAM" id="SSF52200">
    <property type="entry name" value="Toll/Interleukin receptor TIR domain"/>
    <property type="match status" value="1"/>
</dbReference>
<dbReference type="Pfam" id="PF01582">
    <property type="entry name" value="TIR"/>
    <property type="match status" value="1"/>
</dbReference>
<protein>
    <recommendedName>
        <fullName evidence="1">TIR domain-containing protein</fullName>
    </recommendedName>
</protein>
<reference evidence="3" key="1">
    <citation type="journal article" date="2017" name="Plant J.">
        <title>The pomegranate (Punica granatum L.) genome and the genomics of punicalagin biosynthesis.</title>
        <authorList>
            <person name="Qin G."/>
            <person name="Xu C."/>
            <person name="Ming R."/>
            <person name="Tang H."/>
            <person name="Guyot R."/>
            <person name="Kramer E.M."/>
            <person name="Hu Y."/>
            <person name="Yi X."/>
            <person name="Qi Y."/>
            <person name="Xu X."/>
            <person name="Gao Z."/>
            <person name="Pan H."/>
            <person name="Jian J."/>
            <person name="Tian Y."/>
            <person name="Yue Z."/>
            <person name="Xu Y."/>
        </authorList>
    </citation>
    <scope>NUCLEOTIDE SEQUENCE [LARGE SCALE GENOMIC DNA]</scope>
    <source>
        <strain evidence="3">cv. Dabenzi</strain>
    </source>
</reference>
<dbReference type="InterPro" id="IPR000157">
    <property type="entry name" value="TIR_dom"/>
</dbReference>
<evidence type="ECO:0000313" key="3">
    <source>
        <dbReference type="Proteomes" id="UP000197138"/>
    </source>
</evidence>
<dbReference type="Proteomes" id="UP000197138">
    <property type="component" value="Unassembled WGS sequence"/>
</dbReference>
<sequence>MKCRNDKSLRQMVLPGFYNVDPSDVRKQIGCFTEAFANHEKDKQQENVARWRAALTE</sequence>
<evidence type="ECO:0000259" key="1">
    <source>
        <dbReference type="Pfam" id="PF01582"/>
    </source>
</evidence>
<dbReference type="Gene3D" id="3.40.50.10140">
    <property type="entry name" value="Toll/interleukin-1 receptor homology (TIR) domain"/>
    <property type="match status" value="1"/>
</dbReference>
<proteinExistence type="predicted"/>